<keyword evidence="2" id="KW-1185">Reference proteome</keyword>
<proteinExistence type="predicted"/>
<dbReference type="EMBL" id="JARJFB010000027">
    <property type="protein sequence ID" value="MEA0970560.1"/>
    <property type="molecule type" value="Genomic_DNA"/>
</dbReference>
<dbReference type="Proteomes" id="UP001291687">
    <property type="component" value="Unassembled WGS sequence"/>
</dbReference>
<accession>A0ABU5NBJ9</accession>
<protein>
    <submittedName>
        <fullName evidence="1">Type IV conjugative transfer system protein TraW</fullName>
    </submittedName>
</protein>
<organism evidence="1 2">
    <name type="scientific">Candidatus Megaera venefica</name>
    <dbReference type="NCBI Taxonomy" id="2055910"/>
    <lineage>
        <taxon>Bacteria</taxon>
        <taxon>Pseudomonadati</taxon>
        <taxon>Pseudomonadota</taxon>
        <taxon>Alphaproteobacteria</taxon>
        <taxon>Rickettsiales</taxon>
        <taxon>Rickettsiaceae</taxon>
        <taxon>Candidatus Megaera</taxon>
    </lineage>
</organism>
<dbReference type="RefSeq" id="WP_322776465.1">
    <property type="nucleotide sequence ID" value="NZ_JARJFB010000027.1"/>
</dbReference>
<evidence type="ECO:0000313" key="1">
    <source>
        <dbReference type="EMBL" id="MEA0970560.1"/>
    </source>
</evidence>
<comment type="caution">
    <text evidence="1">The sequence shown here is derived from an EMBL/GenBank/DDBJ whole genome shotgun (WGS) entry which is preliminary data.</text>
</comment>
<reference evidence="1 2" key="1">
    <citation type="submission" date="2023-03" db="EMBL/GenBank/DDBJ databases">
        <title>Host association and intracellularity evolved multiple times independently in the Rickettsiales.</title>
        <authorList>
            <person name="Castelli M."/>
            <person name="Nardi T."/>
            <person name="Gammuto L."/>
            <person name="Bellinzona G."/>
            <person name="Sabaneyeva E."/>
            <person name="Potekhin A."/>
            <person name="Serra V."/>
            <person name="Petroni G."/>
            <person name="Sassera D."/>
        </authorList>
    </citation>
    <scope>NUCLEOTIDE SEQUENCE [LARGE SCALE GENOMIC DNA]</scope>
    <source>
        <strain evidence="1 2">Sr 2-6</strain>
    </source>
</reference>
<sequence>MYKLLLVFLLSVFGIAEITMANDLGKLGNTFKIEEEAFTQMMKRKLAEIDMEAEREKMQKIAIDRVENPVPVIGITGAGKNRTFYFDPTYTLDDDAVLPCGKVLHKAGTRVNPLEHMDLNRRLFFIDSREATQVEWLQEQLNNPLPEQKEPVEDRIILVGGSVFKLKEILGQKHEDKVYFDQSGELTTRFGIKHSPAIASQEGLKIRIDEINLTN</sequence>
<gene>
    <name evidence="1" type="ORF">Megvenef_00526</name>
</gene>
<evidence type="ECO:0000313" key="2">
    <source>
        <dbReference type="Proteomes" id="UP001291687"/>
    </source>
</evidence>
<name>A0ABU5NBJ9_9RICK</name>